<feature type="domain" description="Fungal lipase-type" evidence="5">
    <location>
        <begin position="124"/>
        <end position="295"/>
    </location>
</feature>
<organism evidence="6 7">
    <name type="scientific">Ephemerocybe angulata</name>
    <dbReference type="NCBI Taxonomy" id="980116"/>
    <lineage>
        <taxon>Eukaryota</taxon>
        <taxon>Fungi</taxon>
        <taxon>Dikarya</taxon>
        <taxon>Basidiomycota</taxon>
        <taxon>Agaricomycotina</taxon>
        <taxon>Agaricomycetes</taxon>
        <taxon>Agaricomycetidae</taxon>
        <taxon>Agaricales</taxon>
        <taxon>Agaricineae</taxon>
        <taxon>Psathyrellaceae</taxon>
        <taxon>Ephemerocybe</taxon>
    </lineage>
</organism>
<keyword evidence="1" id="KW-1015">Disulfide bond</keyword>
<dbReference type="Pfam" id="PF01764">
    <property type="entry name" value="Lipase_3"/>
    <property type="match status" value="1"/>
</dbReference>
<evidence type="ECO:0000313" key="6">
    <source>
        <dbReference type="EMBL" id="KAF5334616.1"/>
    </source>
</evidence>
<dbReference type="OrthoDB" id="426718at2759"/>
<comment type="caution">
    <text evidence="6">The sequence shown here is derived from an EMBL/GenBank/DDBJ whole genome shotgun (WGS) entry which is preliminary data.</text>
</comment>
<dbReference type="EMBL" id="JAACJK010000067">
    <property type="protein sequence ID" value="KAF5334616.1"/>
    <property type="molecule type" value="Genomic_DNA"/>
</dbReference>
<keyword evidence="7" id="KW-1185">Reference proteome</keyword>
<dbReference type="InterPro" id="IPR051218">
    <property type="entry name" value="Sec_MonoDiacylglyc_Lipase"/>
</dbReference>
<reference evidence="6 7" key="1">
    <citation type="journal article" date="2020" name="ISME J.">
        <title>Uncovering the hidden diversity of litter-decomposition mechanisms in mushroom-forming fungi.</title>
        <authorList>
            <person name="Floudas D."/>
            <person name="Bentzer J."/>
            <person name="Ahren D."/>
            <person name="Johansson T."/>
            <person name="Persson P."/>
            <person name="Tunlid A."/>
        </authorList>
    </citation>
    <scope>NUCLEOTIDE SEQUENCE [LARGE SCALE GENOMIC DNA]</scope>
    <source>
        <strain evidence="6 7">CBS 175.51</strain>
    </source>
</reference>
<evidence type="ECO:0000256" key="3">
    <source>
        <dbReference type="ARBA" id="ARBA00047591"/>
    </source>
</evidence>
<name>A0A8H5FF97_9AGAR</name>
<proteinExistence type="inferred from homology"/>
<dbReference type="Proteomes" id="UP000541558">
    <property type="component" value="Unassembled WGS sequence"/>
</dbReference>
<evidence type="ECO:0000256" key="1">
    <source>
        <dbReference type="ARBA" id="ARBA00023157"/>
    </source>
</evidence>
<comment type="catalytic activity">
    <reaction evidence="3">
        <text>a diacylglycerol + H2O = a monoacylglycerol + a fatty acid + H(+)</text>
        <dbReference type="Rhea" id="RHEA:32731"/>
        <dbReference type="ChEBI" id="CHEBI:15377"/>
        <dbReference type="ChEBI" id="CHEBI:15378"/>
        <dbReference type="ChEBI" id="CHEBI:17408"/>
        <dbReference type="ChEBI" id="CHEBI:18035"/>
        <dbReference type="ChEBI" id="CHEBI:28868"/>
    </reaction>
</comment>
<dbReference type="InterPro" id="IPR002921">
    <property type="entry name" value="Fungal_lipase-type"/>
</dbReference>
<dbReference type="AlphaFoldDB" id="A0A8H5FF97"/>
<sequence>MSKLKHKLVLTEEDREMYAAERLDNFRWIAKVLASYSDVHLTEADRVPLQVCKDISEIGQFAEIVYSSMPIDKLLERYTSLSRPGFPLEGYDALFGSKPEASLTGDVAQLPACIFWRQSHRQIVVAICGTKAASQALQDVRVLKTKHPSKKGWVHTGFWNLYQGLEARLKSALRQALESHGGDVDEVVLTGHSMGGAVAYLLGIDLLSDSLTAASSTSTPTPGANLDPILLMGNEAGQRITLKLVTFGMPRAGDKELVDHFHSLVDQYQEKVGTQRFIEYSIRTYNDGVPALPPTGLGYRHFPKGPIYATGEHLYYIPHFEAESTLFHVDGGVEDEAPSRFPRGGHNYYGGRELERLLRRIDWLAKADMEKDDDQWEERYLSMAQKKT</sequence>
<evidence type="ECO:0000259" key="5">
    <source>
        <dbReference type="Pfam" id="PF01764"/>
    </source>
</evidence>
<evidence type="ECO:0000256" key="2">
    <source>
        <dbReference type="ARBA" id="ARBA00043996"/>
    </source>
</evidence>
<dbReference type="CDD" id="cd00519">
    <property type="entry name" value="Lipase_3"/>
    <property type="match status" value="1"/>
</dbReference>
<accession>A0A8H5FF97</accession>
<dbReference type="SUPFAM" id="SSF53474">
    <property type="entry name" value="alpha/beta-Hydrolases"/>
    <property type="match status" value="1"/>
</dbReference>
<evidence type="ECO:0000313" key="7">
    <source>
        <dbReference type="Proteomes" id="UP000541558"/>
    </source>
</evidence>
<dbReference type="PANTHER" id="PTHR45856">
    <property type="entry name" value="ALPHA/BETA-HYDROLASES SUPERFAMILY PROTEIN"/>
    <property type="match status" value="1"/>
</dbReference>
<dbReference type="GO" id="GO:0006629">
    <property type="term" value="P:lipid metabolic process"/>
    <property type="evidence" value="ECO:0007669"/>
    <property type="project" value="InterPro"/>
</dbReference>
<dbReference type="InterPro" id="IPR029058">
    <property type="entry name" value="AB_hydrolase_fold"/>
</dbReference>
<dbReference type="PANTHER" id="PTHR45856:SF25">
    <property type="entry name" value="FUNGAL LIPASE-LIKE DOMAIN-CONTAINING PROTEIN"/>
    <property type="match status" value="1"/>
</dbReference>
<gene>
    <name evidence="6" type="ORF">D9611_011937</name>
</gene>
<evidence type="ECO:0000256" key="4">
    <source>
        <dbReference type="ARBA" id="ARBA00048461"/>
    </source>
</evidence>
<dbReference type="Gene3D" id="3.40.50.1820">
    <property type="entry name" value="alpha/beta hydrolase"/>
    <property type="match status" value="1"/>
</dbReference>
<comment type="catalytic activity">
    <reaction evidence="4">
        <text>a monoacylglycerol + H2O = glycerol + a fatty acid + H(+)</text>
        <dbReference type="Rhea" id="RHEA:15245"/>
        <dbReference type="ChEBI" id="CHEBI:15377"/>
        <dbReference type="ChEBI" id="CHEBI:15378"/>
        <dbReference type="ChEBI" id="CHEBI:17408"/>
        <dbReference type="ChEBI" id="CHEBI:17754"/>
        <dbReference type="ChEBI" id="CHEBI:28868"/>
    </reaction>
</comment>
<comment type="similarity">
    <text evidence="2">Belongs to the AB hydrolase superfamily. Lipase family. Class 3 subfamily.</text>
</comment>
<protein>
    <recommendedName>
        <fullName evidence="5">Fungal lipase-type domain-containing protein</fullName>
    </recommendedName>
</protein>